<feature type="region of interest" description="Disordered" evidence="8">
    <location>
        <begin position="267"/>
        <end position="324"/>
    </location>
</feature>
<dbReference type="InterPro" id="IPR013087">
    <property type="entry name" value="Znf_C2H2_type"/>
</dbReference>
<dbReference type="GO" id="GO:0010468">
    <property type="term" value="P:regulation of gene expression"/>
    <property type="evidence" value="ECO:0007669"/>
    <property type="project" value="TreeGrafter"/>
</dbReference>
<keyword evidence="11" id="KW-1185">Reference proteome</keyword>
<protein>
    <recommendedName>
        <fullName evidence="9">C2H2-type domain-containing protein</fullName>
    </recommendedName>
</protein>
<dbReference type="GO" id="GO:0008270">
    <property type="term" value="F:zinc ion binding"/>
    <property type="evidence" value="ECO:0007669"/>
    <property type="project" value="UniProtKB-KW"/>
</dbReference>
<dbReference type="EMBL" id="QKKF02023479">
    <property type="protein sequence ID" value="RZF37678.1"/>
    <property type="molecule type" value="Genomic_DNA"/>
</dbReference>
<evidence type="ECO:0000256" key="6">
    <source>
        <dbReference type="ARBA" id="ARBA00023163"/>
    </source>
</evidence>
<evidence type="ECO:0000256" key="8">
    <source>
        <dbReference type="SAM" id="MobiDB-lite"/>
    </source>
</evidence>
<proteinExistence type="predicted"/>
<keyword evidence="2" id="KW-0677">Repeat</keyword>
<reference evidence="10 11" key="1">
    <citation type="journal article" date="2017" name="Gigascience">
        <title>Genome sequence of the small brown planthopper, Laodelphax striatellus.</title>
        <authorList>
            <person name="Zhu J."/>
            <person name="Jiang F."/>
            <person name="Wang X."/>
            <person name="Yang P."/>
            <person name="Bao Y."/>
            <person name="Zhao W."/>
            <person name="Wang W."/>
            <person name="Lu H."/>
            <person name="Wang Q."/>
            <person name="Cui N."/>
            <person name="Li J."/>
            <person name="Chen X."/>
            <person name="Luo L."/>
            <person name="Yu J."/>
            <person name="Kang L."/>
            <person name="Cui F."/>
        </authorList>
    </citation>
    <scope>NUCLEOTIDE SEQUENCE [LARGE SCALE GENOMIC DNA]</scope>
    <source>
        <strain evidence="10">Lst14</strain>
    </source>
</reference>
<accession>A0A482WW32</accession>
<dbReference type="InterPro" id="IPR036236">
    <property type="entry name" value="Znf_C2H2_sf"/>
</dbReference>
<evidence type="ECO:0000256" key="5">
    <source>
        <dbReference type="ARBA" id="ARBA00023015"/>
    </source>
</evidence>
<sequence length="517" mass="58489">MTIFTAPLEDRLLKREQIFYHFEKTHPSMFPIIPQTYTSKSLPSLGQPYSGDLYIDVCTTKQNDLIKELKPAIAGVTASEDIPTGSSTGEINLSQIMENNYEDDQDNKTPITVSLQKDGYLRDDIDHDCYKWLKTLALADDCQSYNVQLRKSPEGQCVKLVVIQPLKKGEKLLLWFSDEILSLLMMPFLTPVNIQGEKNYRCHLCRKAFEYPNPLKIHLMLGCFSNGRGLWKRLGDALKANPSKPECLPKSDNRSVEISSTFKFSLKPTPASTTTTNSSRDRCKKVSRGLKPSSPSLTTTSNPSPDLSSQDRLNEVRPSSEPLRHSAYKPYLKNISTNQESNPEQNWYADPLRLPPTLSSNNVSFTHAFPLFPPPPSSPVTCTSLPSSTTIKESNKMLIQQAVQHQNLVSNLGRSKQGHLCIYCGKVYSRKSGLKIHIRTHTGFKPLKCKYCSRPFGDPSNLNKHVRLHAEGETPYKCDQCGKVLVRRRDLERHMKSRHQLDCDELEDLRISQDVNC</sequence>
<feature type="domain" description="C2H2-type" evidence="9">
    <location>
        <begin position="476"/>
        <end position="499"/>
    </location>
</feature>
<dbReference type="STRING" id="195883.A0A482WW32"/>
<evidence type="ECO:0000313" key="10">
    <source>
        <dbReference type="EMBL" id="RZF37678.1"/>
    </source>
</evidence>
<dbReference type="Proteomes" id="UP000291343">
    <property type="component" value="Unassembled WGS sequence"/>
</dbReference>
<comment type="caution">
    <text evidence="10">The sequence shown here is derived from an EMBL/GenBank/DDBJ whole genome shotgun (WGS) entry which is preliminary data.</text>
</comment>
<organism evidence="10 11">
    <name type="scientific">Laodelphax striatellus</name>
    <name type="common">Small brown planthopper</name>
    <name type="synonym">Delphax striatella</name>
    <dbReference type="NCBI Taxonomy" id="195883"/>
    <lineage>
        <taxon>Eukaryota</taxon>
        <taxon>Metazoa</taxon>
        <taxon>Ecdysozoa</taxon>
        <taxon>Arthropoda</taxon>
        <taxon>Hexapoda</taxon>
        <taxon>Insecta</taxon>
        <taxon>Pterygota</taxon>
        <taxon>Neoptera</taxon>
        <taxon>Paraneoptera</taxon>
        <taxon>Hemiptera</taxon>
        <taxon>Auchenorrhyncha</taxon>
        <taxon>Fulgoroidea</taxon>
        <taxon>Delphacidae</taxon>
        <taxon>Criomorphinae</taxon>
        <taxon>Laodelphax</taxon>
    </lineage>
</organism>
<keyword evidence="5" id="KW-0805">Transcription regulation</keyword>
<feature type="domain" description="C2H2-type" evidence="9">
    <location>
        <begin position="447"/>
        <end position="474"/>
    </location>
</feature>
<keyword evidence="4" id="KW-0862">Zinc</keyword>
<evidence type="ECO:0000256" key="1">
    <source>
        <dbReference type="ARBA" id="ARBA00022723"/>
    </source>
</evidence>
<keyword evidence="6" id="KW-0804">Transcription</keyword>
<dbReference type="Pfam" id="PF00096">
    <property type="entry name" value="zf-C2H2"/>
    <property type="match status" value="3"/>
</dbReference>
<dbReference type="GO" id="GO:0005634">
    <property type="term" value="C:nucleus"/>
    <property type="evidence" value="ECO:0007669"/>
    <property type="project" value="TreeGrafter"/>
</dbReference>
<dbReference type="FunFam" id="3.30.160.60:FF:000100">
    <property type="entry name" value="Zinc finger 45-like"/>
    <property type="match status" value="1"/>
</dbReference>
<keyword evidence="3 7" id="KW-0863">Zinc-finger</keyword>
<evidence type="ECO:0000256" key="7">
    <source>
        <dbReference type="PROSITE-ProRule" id="PRU00042"/>
    </source>
</evidence>
<dbReference type="SUPFAM" id="SSF57667">
    <property type="entry name" value="beta-beta-alpha zinc fingers"/>
    <property type="match status" value="3"/>
</dbReference>
<name>A0A482WW32_LAOST</name>
<dbReference type="FunCoup" id="A0A482WW32">
    <property type="interactions" value="39"/>
</dbReference>
<feature type="domain" description="C2H2-type" evidence="9">
    <location>
        <begin position="419"/>
        <end position="446"/>
    </location>
</feature>
<dbReference type="PROSITE" id="PS00028">
    <property type="entry name" value="ZINC_FINGER_C2H2_1"/>
    <property type="match status" value="3"/>
</dbReference>
<feature type="compositionally biased region" description="Low complexity" evidence="8">
    <location>
        <begin position="290"/>
        <end position="308"/>
    </location>
</feature>
<evidence type="ECO:0000256" key="2">
    <source>
        <dbReference type="ARBA" id="ARBA00022737"/>
    </source>
</evidence>
<dbReference type="InParanoid" id="A0A482WW32"/>
<dbReference type="Gene3D" id="3.30.160.60">
    <property type="entry name" value="Classic Zinc Finger"/>
    <property type="match status" value="3"/>
</dbReference>
<evidence type="ECO:0000256" key="3">
    <source>
        <dbReference type="ARBA" id="ARBA00022771"/>
    </source>
</evidence>
<dbReference type="SMART" id="SM00355">
    <property type="entry name" value="ZnF_C2H2"/>
    <property type="match status" value="4"/>
</dbReference>
<dbReference type="PANTHER" id="PTHR16515">
    <property type="entry name" value="PR DOMAIN ZINC FINGER PROTEIN"/>
    <property type="match status" value="1"/>
</dbReference>
<dbReference type="AlphaFoldDB" id="A0A482WW32"/>
<dbReference type="FunFam" id="3.30.160.60:FF:000446">
    <property type="entry name" value="Zinc finger protein"/>
    <property type="match status" value="1"/>
</dbReference>
<dbReference type="InterPro" id="IPR050331">
    <property type="entry name" value="Zinc_finger"/>
</dbReference>
<keyword evidence="1" id="KW-0479">Metal-binding</keyword>
<dbReference type="PANTHER" id="PTHR16515:SF21">
    <property type="entry name" value="PR DOMAIN ZINC FINGER PROTEIN 13"/>
    <property type="match status" value="1"/>
</dbReference>
<evidence type="ECO:0000256" key="4">
    <source>
        <dbReference type="ARBA" id="ARBA00022833"/>
    </source>
</evidence>
<dbReference type="FunFam" id="3.30.160.60:FF:000616">
    <property type="entry name" value="PR domain zinc finger protein 13"/>
    <property type="match status" value="1"/>
</dbReference>
<dbReference type="OrthoDB" id="9998363at2759"/>
<evidence type="ECO:0000313" key="11">
    <source>
        <dbReference type="Proteomes" id="UP000291343"/>
    </source>
</evidence>
<dbReference type="Gene3D" id="2.170.270.10">
    <property type="entry name" value="SET domain"/>
    <property type="match status" value="1"/>
</dbReference>
<dbReference type="PROSITE" id="PS50157">
    <property type="entry name" value="ZINC_FINGER_C2H2_2"/>
    <property type="match status" value="3"/>
</dbReference>
<dbReference type="InterPro" id="IPR046341">
    <property type="entry name" value="SET_dom_sf"/>
</dbReference>
<evidence type="ECO:0000259" key="9">
    <source>
        <dbReference type="PROSITE" id="PS50157"/>
    </source>
</evidence>
<gene>
    <name evidence="10" type="ORF">LSTR_LSTR003089</name>
</gene>